<evidence type="ECO:0000313" key="1">
    <source>
        <dbReference type="EMBL" id="MBB4939016.1"/>
    </source>
</evidence>
<sequence>MNADVLADLPVPERLAHALAADAEVRPTPKAPSA</sequence>
<keyword evidence="2" id="KW-1185">Reference proteome</keyword>
<dbReference type="Proteomes" id="UP000534286">
    <property type="component" value="Unassembled WGS sequence"/>
</dbReference>
<comment type="caution">
    <text evidence="1">The sequence shown here is derived from an EMBL/GenBank/DDBJ whole genome shotgun (WGS) entry which is preliminary data.</text>
</comment>
<gene>
    <name evidence="1" type="ORF">FHR32_003321</name>
</gene>
<accession>A0A7W7W9L0</accession>
<organism evidence="1 2">
    <name type="scientific">Streptosporangium album</name>
    <dbReference type="NCBI Taxonomy" id="47479"/>
    <lineage>
        <taxon>Bacteria</taxon>
        <taxon>Bacillati</taxon>
        <taxon>Actinomycetota</taxon>
        <taxon>Actinomycetes</taxon>
        <taxon>Streptosporangiales</taxon>
        <taxon>Streptosporangiaceae</taxon>
        <taxon>Streptosporangium</taxon>
    </lineage>
</organism>
<dbReference type="EMBL" id="JACHJU010000001">
    <property type="protein sequence ID" value="MBB4939016.1"/>
    <property type="molecule type" value="Genomic_DNA"/>
</dbReference>
<protein>
    <submittedName>
        <fullName evidence="1">Uncharacterized protein</fullName>
    </submittedName>
</protein>
<evidence type="ECO:0000313" key="2">
    <source>
        <dbReference type="Proteomes" id="UP000534286"/>
    </source>
</evidence>
<reference evidence="1 2" key="1">
    <citation type="submission" date="2020-08" db="EMBL/GenBank/DDBJ databases">
        <title>Sequencing the genomes of 1000 actinobacteria strains.</title>
        <authorList>
            <person name="Klenk H.-P."/>
        </authorList>
    </citation>
    <scope>NUCLEOTIDE SEQUENCE [LARGE SCALE GENOMIC DNA]</scope>
    <source>
        <strain evidence="1 2">DSM 43023</strain>
    </source>
</reference>
<dbReference type="AlphaFoldDB" id="A0A7W7W9L0"/>
<name>A0A7W7W9L0_9ACTN</name>
<proteinExistence type="predicted"/>